<protein>
    <submittedName>
        <fullName evidence="1">Uncharacterized protein</fullName>
    </submittedName>
</protein>
<proteinExistence type="predicted"/>
<name>A0A0F9N226_9ZZZZ</name>
<dbReference type="EMBL" id="LAZR01004075">
    <property type="protein sequence ID" value="KKN12034.1"/>
    <property type="molecule type" value="Genomic_DNA"/>
</dbReference>
<gene>
    <name evidence="1" type="ORF">LCGC14_1020540</name>
</gene>
<reference evidence="1" key="1">
    <citation type="journal article" date="2015" name="Nature">
        <title>Complex archaea that bridge the gap between prokaryotes and eukaryotes.</title>
        <authorList>
            <person name="Spang A."/>
            <person name="Saw J.H."/>
            <person name="Jorgensen S.L."/>
            <person name="Zaremba-Niedzwiedzka K."/>
            <person name="Martijn J."/>
            <person name="Lind A.E."/>
            <person name="van Eijk R."/>
            <person name="Schleper C."/>
            <person name="Guy L."/>
            <person name="Ettema T.J."/>
        </authorList>
    </citation>
    <scope>NUCLEOTIDE SEQUENCE</scope>
</reference>
<sequence length="165" mass="18365">MAKQVYVFYEKTNPFPGWIRMYGGVDPNQTPDGSTLAEHLVTLKTKYPNSDYYLFPLGTEVDPETQKFDIGTSALVDIFDQSGNLIDPSDITPKAQAVSDEAQKAQDIIDNLPSWAAIESTFNSIRNDGAAATTVSELKLALGRLLDFEEKHARITYWLAKNSRT</sequence>
<organism evidence="1">
    <name type="scientific">marine sediment metagenome</name>
    <dbReference type="NCBI Taxonomy" id="412755"/>
    <lineage>
        <taxon>unclassified sequences</taxon>
        <taxon>metagenomes</taxon>
        <taxon>ecological metagenomes</taxon>
    </lineage>
</organism>
<dbReference type="AlphaFoldDB" id="A0A0F9N226"/>
<accession>A0A0F9N226</accession>
<evidence type="ECO:0000313" key="1">
    <source>
        <dbReference type="EMBL" id="KKN12034.1"/>
    </source>
</evidence>
<comment type="caution">
    <text evidence="1">The sequence shown here is derived from an EMBL/GenBank/DDBJ whole genome shotgun (WGS) entry which is preliminary data.</text>
</comment>